<dbReference type="EMBL" id="JAYKBV010000002">
    <property type="protein sequence ID" value="MEB3039482.1"/>
    <property type="molecule type" value="Genomic_DNA"/>
</dbReference>
<gene>
    <name evidence="2" type="ORF">VJJ49_02075</name>
</gene>
<accession>A0ABU5Y6C9</accession>
<organism evidence="2 3">
    <name type="scientific">Capnocytophaga gingivalis</name>
    <dbReference type="NCBI Taxonomy" id="1017"/>
    <lineage>
        <taxon>Bacteria</taxon>
        <taxon>Pseudomonadati</taxon>
        <taxon>Bacteroidota</taxon>
        <taxon>Flavobacteriia</taxon>
        <taxon>Flavobacteriales</taxon>
        <taxon>Flavobacteriaceae</taxon>
        <taxon>Capnocytophaga</taxon>
    </lineage>
</organism>
<keyword evidence="1" id="KW-0472">Membrane</keyword>
<dbReference type="Proteomes" id="UP001324270">
    <property type="component" value="Unassembled WGS sequence"/>
</dbReference>
<sequence length="298" mass="33421">MNTNIINQLGNFLYKSGEAVQRVLSVADVKNPIYEDSQEVLQLAQKQIVEPLGTMPNEEVYAFIGVHSKSVLSGKRDSVGFVITNFRVLTQTDVSVVSTPKKANSHLFTNKDNPDDLASELWQNFITKVDETIPKEYATMLEIPLKTVLTIVLLQLKTEGQLPDEIKKATDLKGRIKQLGIEDQLKFYAENEKKYKKFANKHKIEGILLGSLAAPLLFGGLYGFVLTKEGLISRDLMEEAVRSSWQEIKEHPAQKSQEGDAFTIGDKKHFIPAHQKEYLESFLALINEIAQGEVSLNS</sequence>
<evidence type="ECO:0000313" key="2">
    <source>
        <dbReference type="EMBL" id="MEB3039482.1"/>
    </source>
</evidence>
<proteinExistence type="predicted"/>
<evidence type="ECO:0000256" key="1">
    <source>
        <dbReference type="SAM" id="Phobius"/>
    </source>
</evidence>
<keyword evidence="1" id="KW-0812">Transmembrane</keyword>
<protein>
    <submittedName>
        <fullName evidence="2">Uncharacterized protein</fullName>
    </submittedName>
</protein>
<keyword evidence="3" id="KW-1185">Reference proteome</keyword>
<keyword evidence="1" id="KW-1133">Transmembrane helix</keyword>
<comment type="caution">
    <text evidence="2">The sequence shown here is derived from an EMBL/GenBank/DDBJ whole genome shotgun (WGS) entry which is preliminary data.</text>
</comment>
<reference evidence="2 3" key="1">
    <citation type="submission" date="2023-12" db="EMBL/GenBank/DDBJ databases">
        <title>Genomic sequences of Capnocytophaga and Parvimonas strains.</title>
        <authorList>
            <person name="Watt R.M."/>
            <person name="Wang M."/>
            <person name="Yang T."/>
            <person name="Tong W.M."/>
        </authorList>
    </citation>
    <scope>NUCLEOTIDE SEQUENCE [LARGE SCALE GENOMIC DNA]</scope>
    <source>
        <strain evidence="2 3">CCUG 13156</strain>
    </source>
</reference>
<feature type="transmembrane region" description="Helical" evidence="1">
    <location>
        <begin position="206"/>
        <end position="227"/>
    </location>
</feature>
<name>A0ABU5Y6C9_9FLAO</name>
<dbReference type="RefSeq" id="WP_323978767.1">
    <property type="nucleotide sequence ID" value="NZ_JAYKBV010000002.1"/>
</dbReference>
<evidence type="ECO:0000313" key="3">
    <source>
        <dbReference type="Proteomes" id="UP001324270"/>
    </source>
</evidence>